<proteinExistence type="predicted"/>
<feature type="compositionally biased region" description="Basic and acidic residues" evidence="2">
    <location>
        <begin position="541"/>
        <end position="550"/>
    </location>
</feature>
<feature type="compositionally biased region" description="Basic and acidic residues" evidence="2">
    <location>
        <begin position="827"/>
        <end position="839"/>
    </location>
</feature>
<feature type="compositionally biased region" description="Low complexity" evidence="2">
    <location>
        <begin position="215"/>
        <end position="228"/>
    </location>
</feature>
<evidence type="ECO:0000313" key="3">
    <source>
        <dbReference type="EMBL" id="OCB91942.1"/>
    </source>
</evidence>
<feature type="compositionally biased region" description="Low complexity" evidence="2">
    <location>
        <begin position="320"/>
        <end position="329"/>
    </location>
</feature>
<feature type="compositionally biased region" description="Polar residues" evidence="2">
    <location>
        <begin position="514"/>
        <end position="527"/>
    </location>
</feature>
<feature type="compositionally biased region" description="Acidic residues" evidence="2">
    <location>
        <begin position="803"/>
        <end position="826"/>
    </location>
</feature>
<evidence type="ECO:0000256" key="1">
    <source>
        <dbReference type="SAM" id="Coils"/>
    </source>
</evidence>
<feature type="region of interest" description="Disordered" evidence="2">
    <location>
        <begin position="1"/>
        <end position="90"/>
    </location>
</feature>
<feature type="compositionally biased region" description="Basic and acidic residues" evidence="2">
    <location>
        <begin position="398"/>
        <end position="407"/>
    </location>
</feature>
<feature type="compositionally biased region" description="Low complexity" evidence="2">
    <location>
        <begin position="723"/>
        <end position="735"/>
    </location>
</feature>
<feature type="compositionally biased region" description="Basic and acidic residues" evidence="2">
    <location>
        <begin position="739"/>
        <end position="760"/>
    </location>
</feature>
<feature type="compositionally biased region" description="Acidic residues" evidence="2">
    <location>
        <begin position="928"/>
        <end position="945"/>
    </location>
</feature>
<feature type="compositionally biased region" description="Low complexity" evidence="2">
    <location>
        <begin position="696"/>
        <end position="710"/>
    </location>
</feature>
<reference evidence="3" key="1">
    <citation type="submission" date="2016-06" db="EMBL/GenBank/DDBJ databases">
        <title>Draft Genome sequence of the fungus Inonotus baumii.</title>
        <authorList>
            <person name="Zhu H."/>
            <person name="Lin W."/>
        </authorList>
    </citation>
    <scope>NUCLEOTIDE SEQUENCE</scope>
    <source>
        <strain evidence="3">821</strain>
    </source>
</reference>
<feature type="compositionally biased region" description="Polar residues" evidence="2">
    <location>
        <begin position="272"/>
        <end position="296"/>
    </location>
</feature>
<evidence type="ECO:0000256" key="2">
    <source>
        <dbReference type="SAM" id="MobiDB-lite"/>
    </source>
</evidence>
<feature type="region of interest" description="Disordered" evidence="2">
    <location>
        <begin position="209"/>
        <end position="296"/>
    </location>
</feature>
<feature type="compositionally biased region" description="Low complexity" evidence="2">
    <location>
        <begin position="553"/>
        <end position="562"/>
    </location>
</feature>
<organism evidence="3 4">
    <name type="scientific">Sanghuangporus baumii</name>
    <name type="common">Phellinus baumii</name>
    <dbReference type="NCBI Taxonomy" id="108892"/>
    <lineage>
        <taxon>Eukaryota</taxon>
        <taxon>Fungi</taxon>
        <taxon>Dikarya</taxon>
        <taxon>Basidiomycota</taxon>
        <taxon>Agaricomycotina</taxon>
        <taxon>Agaricomycetes</taxon>
        <taxon>Hymenochaetales</taxon>
        <taxon>Hymenochaetaceae</taxon>
        <taxon>Sanghuangporus</taxon>
    </lineage>
</organism>
<feature type="compositionally biased region" description="Polar residues" evidence="2">
    <location>
        <begin position="245"/>
        <end position="265"/>
    </location>
</feature>
<feature type="compositionally biased region" description="Basic and acidic residues" evidence="2">
    <location>
        <begin position="443"/>
        <end position="473"/>
    </location>
</feature>
<comment type="caution">
    <text evidence="3">The sequence shown here is derived from an EMBL/GenBank/DDBJ whole genome shotgun (WGS) entry which is preliminary data.</text>
</comment>
<dbReference type="Proteomes" id="UP000757232">
    <property type="component" value="Unassembled WGS sequence"/>
</dbReference>
<dbReference type="EMBL" id="LNZH02000048">
    <property type="protein sequence ID" value="OCB91942.1"/>
    <property type="molecule type" value="Genomic_DNA"/>
</dbReference>
<feature type="compositionally biased region" description="Low complexity" evidence="2">
    <location>
        <begin position="75"/>
        <end position="90"/>
    </location>
</feature>
<protein>
    <submittedName>
        <fullName evidence="3">Uncharacterized protein</fullName>
    </submittedName>
</protein>
<gene>
    <name evidence="3" type="ORF">A7U60_g741</name>
</gene>
<keyword evidence="4" id="KW-1185">Reference proteome</keyword>
<dbReference type="OrthoDB" id="2162994at2759"/>
<feature type="compositionally biased region" description="Low complexity" evidence="2">
    <location>
        <begin position="866"/>
        <end position="885"/>
    </location>
</feature>
<feature type="coiled-coil region" evidence="1">
    <location>
        <begin position="99"/>
        <end position="176"/>
    </location>
</feature>
<feature type="region of interest" description="Disordered" evidence="2">
    <location>
        <begin position="676"/>
        <end position="945"/>
    </location>
</feature>
<dbReference type="AlphaFoldDB" id="A0A9Q5I681"/>
<feature type="region of interest" description="Disordered" evidence="2">
    <location>
        <begin position="320"/>
        <end position="344"/>
    </location>
</feature>
<keyword evidence="1" id="KW-0175">Coiled coil</keyword>
<feature type="region of interest" description="Disordered" evidence="2">
    <location>
        <begin position="365"/>
        <end position="565"/>
    </location>
</feature>
<feature type="compositionally biased region" description="Low complexity" evidence="2">
    <location>
        <begin position="849"/>
        <end position="858"/>
    </location>
</feature>
<evidence type="ECO:0000313" key="4">
    <source>
        <dbReference type="Proteomes" id="UP000757232"/>
    </source>
</evidence>
<accession>A0A9Q5I681</accession>
<feature type="compositionally biased region" description="Polar residues" evidence="2">
    <location>
        <begin position="677"/>
        <end position="690"/>
    </location>
</feature>
<feature type="compositionally biased region" description="Low complexity" evidence="2">
    <location>
        <begin position="766"/>
        <end position="778"/>
    </location>
</feature>
<sequence length="961" mass="102955">MSAPLPSMPPISAVRSPASPPLPAGLKDATAASQSTAPAKESYSALGPGGLKNTDNNHPMQSPTPPPKLPELVVSPNNSSTSSPTTTPGRAPAQLALLLSNALADVDALKGALADEKRRTSRAERLLQIFHPNDLSMNEQTSDGAMKAILDAEARADRAERERDDALHALHSLSNHFAELERYESSLSLRASDARSAFTRLLAGITASHPPPASSPILSGSPPALSLPTLPPPLPTPSLNSVPSQRLNTTVPPPSSLLSRYTRSLPQAAPTFPSSSYSHGTSHARQSSLTHGSTFSCLPLPPPPSASGLGSGLIGALPAPLSSSSSSFSVPAKRSHRTRSTRRLDDGLADAGVWEDSKRRRMGNWDMDVDEPNASHLEQPLPYPHHQPSLSAQPTQRVFEHDRDHLQHQQPYTRSSAPYPPRYEEQREVNGNGPASANGMVRLDARELVRDAKERERREKGYHPRHKDGETNRKSRRSASRSSWGSSRSIDEMLLETATDGERGRRDSGLPSPRGQQNFGNFPTQAHLQDAGTALPPLSGTREHKSERIGFHSSQPSSGSMSGVNGLVEKEKPVKVPATQLMTLGPGGVVVSGGGQAASAIPGGGFPPYNEAGQRICRQCGVPGRYKDGKCVEKWGPGPEGPGTVCDKCRKKMKRVERRGTLDGSVAAAQHQAFLAQRQSQPQLSSQGNAITMAPSHSSSHNQSRTSLRSDTLVLDPSGLEISSSSQSKNGRKSSWIAGEDRAEVNGKPRDWREKDERSRGGSRCSHSPALSYHSSSLRQSQGRDHGRVLTPPYITSISTREQDDENAEEEEEYGRDGNGELDVDAELAHAADVVDSRKSMSRTSVHYSSSSSLSLSSDGTRTGAPNGSNRPPRSASRGSSSSAATTDENSRSKKGLTNAPNGASNLRRIPLASDMTSPHIRRRDTQDELYEDDEDGDADADADADAEIMDAVNATMKIEE</sequence>
<name>A0A9Q5I681_SANBA</name>